<reference evidence="1 2" key="1">
    <citation type="journal article" date="2020" name="mSystems">
        <title>Defining Genomic and Predicted Metabolic Features of the Acetobacterium Genus.</title>
        <authorList>
            <person name="Ross D.E."/>
            <person name="Marshall C.W."/>
            <person name="Gulliver D."/>
            <person name="May H.D."/>
            <person name="Norman R.S."/>
        </authorList>
    </citation>
    <scope>NUCLEOTIDE SEQUENCE [LARGE SCALE GENOMIC DNA]</scope>
    <source>
        <strain evidence="1 2">DSM 4132</strain>
    </source>
</reference>
<organism evidence="1 2">
    <name type="scientific">Acetobacterium malicum</name>
    <dbReference type="NCBI Taxonomy" id="52692"/>
    <lineage>
        <taxon>Bacteria</taxon>
        <taxon>Bacillati</taxon>
        <taxon>Bacillota</taxon>
        <taxon>Clostridia</taxon>
        <taxon>Eubacteriales</taxon>
        <taxon>Eubacteriaceae</taxon>
        <taxon>Acetobacterium</taxon>
    </lineage>
</organism>
<name>A0ABR6Z1N8_9FIRM</name>
<accession>A0ABR6Z1N8</accession>
<protein>
    <submittedName>
        <fullName evidence="1">Uncharacterized protein</fullName>
    </submittedName>
</protein>
<dbReference type="EMBL" id="WJBE01000026">
    <property type="protein sequence ID" value="MBC3901421.1"/>
    <property type="molecule type" value="Genomic_DNA"/>
</dbReference>
<evidence type="ECO:0000313" key="1">
    <source>
        <dbReference type="EMBL" id="MBC3901421.1"/>
    </source>
</evidence>
<comment type="caution">
    <text evidence="1">The sequence shown here is derived from an EMBL/GenBank/DDBJ whole genome shotgun (WGS) entry which is preliminary data.</text>
</comment>
<sequence length="111" mass="11506">MAIGDVTPSEMCLITLSATATTVFTNGGASYRTQATQIFIANTGATQRTITLYKNGTATTNIIASSIVIPAYGSIILDTKLILTGAQTIGAKQDVGTDCNIAIYGIVEQIS</sequence>
<evidence type="ECO:0000313" key="2">
    <source>
        <dbReference type="Proteomes" id="UP000622405"/>
    </source>
</evidence>
<keyword evidence="2" id="KW-1185">Reference proteome</keyword>
<proteinExistence type="predicted"/>
<dbReference type="Proteomes" id="UP000622405">
    <property type="component" value="Unassembled WGS sequence"/>
</dbReference>
<dbReference type="RefSeq" id="WP_186895472.1">
    <property type="nucleotide sequence ID" value="NZ_WJBE01000026.1"/>
</dbReference>
<gene>
    <name evidence="1" type="ORF">GH811_17615</name>
</gene>